<sequence length="213" mass="23769">MIKSVPLRSCSPPLLADIKDFQRTRLFKRVVCILTPGSSSSSSSSSSCSASRSSIPKLEPFSRTRLERVIKDPPLIEKIENELADYCSTLEGEESYSCWRAYFELKDLEKRSPKEDLVRLILQAGGLKSLIGCLHGIASIQKENKSGLGSAVPLNVGKERHRACPIPDGLPKSLEELEEEERARMPDSPFTRLLRTKGRLPAWYSLAPDHETD</sequence>
<evidence type="ECO:0008006" key="3">
    <source>
        <dbReference type="Google" id="ProtNLM"/>
    </source>
</evidence>
<reference evidence="1 2" key="1">
    <citation type="submission" date="2021-09" db="EMBL/GenBank/DDBJ databases">
        <title>Genomic insights and catalytic innovation underlie evolution of tropane alkaloids biosynthesis.</title>
        <authorList>
            <person name="Wang Y.-J."/>
            <person name="Tian T."/>
            <person name="Huang J.-P."/>
            <person name="Huang S.-X."/>
        </authorList>
    </citation>
    <scope>NUCLEOTIDE SEQUENCE [LARGE SCALE GENOMIC DNA]</scope>
    <source>
        <strain evidence="1">KIB-2018</strain>
        <tissue evidence="1">Leaf</tissue>
    </source>
</reference>
<dbReference type="InterPro" id="IPR037502">
    <property type="entry name" value="CBP1"/>
</dbReference>
<dbReference type="GO" id="GO:0005634">
    <property type="term" value="C:nucleus"/>
    <property type="evidence" value="ECO:0007669"/>
    <property type="project" value="TreeGrafter"/>
</dbReference>
<keyword evidence="2" id="KW-1185">Reference proteome</keyword>
<dbReference type="AlphaFoldDB" id="A0AAV8TL17"/>
<evidence type="ECO:0000313" key="1">
    <source>
        <dbReference type="EMBL" id="KAJ8766649.1"/>
    </source>
</evidence>
<dbReference type="GO" id="GO:0036033">
    <property type="term" value="F:mediator complex binding"/>
    <property type="evidence" value="ECO:0007669"/>
    <property type="project" value="InterPro"/>
</dbReference>
<dbReference type="PANTHER" id="PTHR36345">
    <property type="entry name" value="CCG-BINDING PROTEIN 1"/>
    <property type="match status" value="1"/>
</dbReference>
<dbReference type="Proteomes" id="UP001159364">
    <property type="component" value="Linkage Group LG04"/>
</dbReference>
<dbReference type="PANTHER" id="PTHR36345:SF1">
    <property type="entry name" value="CCG-BINDING PROTEIN 1"/>
    <property type="match status" value="1"/>
</dbReference>
<dbReference type="GO" id="GO:0005829">
    <property type="term" value="C:cytosol"/>
    <property type="evidence" value="ECO:0007669"/>
    <property type="project" value="TreeGrafter"/>
</dbReference>
<organism evidence="1 2">
    <name type="scientific">Erythroxylum novogranatense</name>
    <dbReference type="NCBI Taxonomy" id="1862640"/>
    <lineage>
        <taxon>Eukaryota</taxon>
        <taxon>Viridiplantae</taxon>
        <taxon>Streptophyta</taxon>
        <taxon>Embryophyta</taxon>
        <taxon>Tracheophyta</taxon>
        <taxon>Spermatophyta</taxon>
        <taxon>Magnoliopsida</taxon>
        <taxon>eudicotyledons</taxon>
        <taxon>Gunneridae</taxon>
        <taxon>Pentapetalae</taxon>
        <taxon>rosids</taxon>
        <taxon>fabids</taxon>
        <taxon>Malpighiales</taxon>
        <taxon>Erythroxylaceae</taxon>
        <taxon>Erythroxylum</taxon>
    </lineage>
</organism>
<evidence type="ECO:0000313" key="2">
    <source>
        <dbReference type="Proteomes" id="UP001159364"/>
    </source>
</evidence>
<dbReference type="GO" id="GO:0010183">
    <property type="term" value="P:pollen tube guidance"/>
    <property type="evidence" value="ECO:0007669"/>
    <property type="project" value="InterPro"/>
</dbReference>
<accession>A0AAV8TL17</accession>
<proteinExistence type="predicted"/>
<comment type="caution">
    <text evidence="1">The sequence shown here is derived from an EMBL/GenBank/DDBJ whole genome shotgun (WGS) entry which is preliminary data.</text>
</comment>
<name>A0AAV8TL17_9ROSI</name>
<gene>
    <name evidence="1" type="ORF">K2173_001169</name>
</gene>
<dbReference type="EMBL" id="JAIWQS010000004">
    <property type="protein sequence ID" value="KAJ8766649.1"/>
    <property type="molecule type" value="Genomic_DNA"/>
</dbReference>
<protein>
    <recommendedName>
        <fullName evidence="3">CCG-binding protein 1</fullName>
    </recommendedName>
</protein>